<accession>A0A1J5TJ90</accession>
<organism evidence="1">
    <name type="scientific">mine drainage metagenome</name>
    <dbReference type="NCBI Taxonomy" id="410659"/>
    <lineage>
        <taxon>unclassified sequences</taxon>
        <taxon>metagenomes</taxon>
        <taxon>ecological metagenomes</taxon>
    </lineage>
</organism>
<name>A0A1J5TJ90_9ZZZZ</name>
<sequence>MVVLFAIALLSLQFSAEAQTKKKKEKKGEFYFSWGYNAEWYTHSSIRVMQSSMGNDYKLKNVSARDHLGWDMGIFKIPLSIPQYNYRIGWSINKKKNLFFEINFDHTKYILRDQDAHIVGKLNGHQVDTTVAFNEANGFFYYLNNGANFLLFNLVKRYPLYQSPNKNFKLDGFGKAGIGPLIPHVENMLFGVKNDPHFQIGGWNVGTEAALRATFYKTVYLEYSNKLDFASYSGLGINNGTMRQMFGTYEMILNLGFTF</sequence>
<reference evidence="1" key="1">
    <citation type="submission" date="2016-10" db="EMBL/GenBank/DDBJ databases">
        <title>Sequence of Gallionella enrichment culture.</title>
        <authorList>
            <person name="Poehlein A."/>
            <person name="Muehling M."/>
            <person name="Daniel R."/>
        </authorList>
    </citation>
    <scope>NUCLEOTIDE SEQUENCE</scope>
</reference>
<dbReference type="EMBL" id="MLJW01000018">
    <property type="protein sequence ID" value="OIR12094.1"/>
    <property type="molecule type" value="Genomic_DNA"/>
</dbReference>
<dbReference type="AlphaFoldDB" id="A0A1J5TJ90"/>
<protein>
    <recommendedName>
        <fullName evidence="2">Outer membrane protein beta-barrel domain-containing protein</fullName>
    </recommendedName>
</protein>
<comment type="caution">
    <text evidence="1">The sequence shown here is derived from an EMBL/GenBank/DDBJ whole genome shotgun (WGS) entry which is preliminary data.</text>
</comment>
<proteinExistence type="predicted"/>
<gene>
    <name evidence="1" type="ORF">GALL_63450</name>
</gene>
<evidence type="ECO:0008006" key="2">
    <source>
        <dbReference type="Google" id="ProtNLM"/>
    </source>
</evidence>
<evidence type="ECO:0000313" key="1">
    <source>
        <dbReference type="EMBL" id="OIR12094.1"/>
    </source>
</evidence>